<sequence length="1279" mass="146136">MINTTCPNSDNGSTTRFLSWNVRGLNSPIKRSKVLSHLKRLNADRVFLQETHLRDRDQVRLKSPWVSDVFHSTFDSKARGVAILVNKRVHFTASKIIADKNGRYMIVAGLIYQNPVLLVNIYAPNFDNPDFTNRLFATLPFLDTHLLILAGDLNCVMNPTLDRSNPRTLNQSSMSKSISDFMLQNGFVDAWRFHNPQTKAYSFFSQVHQSYSRIDYFFVDGSLLSKVTSSEYHSIVISDHAPLSLNIQLSGQPRFSSPWRFNTLLLSDDAFNTFILSSIDDFITINKDDSVSYSLLWESLKAYLRGQIISFSAHCNKTRKARLNELLIKIRDIDGQNAINPSQSLLKQRYDLQTELDLLTTSDAERLLVRSRATYYEHGDKPSRLLSHQLKRQTTSRLIPQIKDSSGALVSDPTSINDIFRDFYFSLYESESSSDTTEMTFFLQNLDIPKVDPITANELDVPLNVEEIKSSIKAMQNNKSPGPDGFPVEFFKKFINKLAPLLNSVFNESLERGSLPPTLTQASISLLLKKGKDPVSCASYRPLSLLDVDVKILAKTLATRLEKILPVIISEEQNGFIKGRQLFFNVRTLLNVIFSGHSTSTPEVVISLDAEKAFDRVEWRYLFEVLQQFGLGNRFIYWIRLLYTNPQASVHTNNSRYLLHIYIFVTYFTLSRGTRQGCPLSPLLFALAIEPLSIALRSLPHFHGIPRSGIDLKLSLYADDLLLYISDPLTTIPPILSLLERFGSFSGYKVNLLKSECYPINTLALQLQQSDIPFKLSPPGFKYLGINVTRTLPSLYSANYVPLVTQLGLDLKRWNSLPLSLIGRINVVKMNVLPRFLFLFQCTPLFLPKKFFKSLDETITSFLWGGKTPRVKKSLLQKFTSDGGLALPNFLLYYWSAQIHKLTYWLHSPDLLWCKLETQSCFSSTLPALLTSALPINPSSFTKNPIVLSTLRIWFQFRRHFKFSSASTLMPIVNNHLFPPSVGNISYILWQNRGIQVFRDLYKDGTFATFSDLSKDFNLPTSHLFMYFQIRHCASSLFSCYPLLSINQPWEDLLTLKPQQKSLISKIYDKLMALENDSAVKSKSAWESELGINLTDQWWDKAVHSIRSSTPCARLQFIQFKVLHRVHYTKARLSKIYPNVLDQCDRCHASSCNFSHMFFYCPRLLTFWTDFFVILSGILGVQIRPDPLIAIFGTPTERLRVGSLQSEVLAFTSLLARRRILQTWKSPNPPSISVWLKDVMFFIRLEKITLSVKGCSTKFTKKWNSFITYFDSLSALPQD</sequence>
<dbReference type="SUPFAM" id="SSF56219">
    <property type="entry name" value="DNase I-like"/>
    <property type="match status" value="1"/>
</dbReference>
<reference evidence="2" key="1">
    <citation type="submission" date="2025-08" db="UniProtKB">
        <authorList>
            <consortium name="Ensembl"/>
        </authorList>
    </citation>
    <scope>IDENTIFICATION</scope>
</reference>
<dbReference type="Pfam" id="PF00078">
    <property type="entry name" value="RVT_1"/>
    <property type="match status" value="1"/>
</dbReference>
<accession>A0A8C5FU58</accession>
<dbReference type="Pfam" id="PF03372">
    <property type="entry name" value="Exo_endo_phos"/>
    <property type="match status" value="1"/>
</dbReference>
<dbReference type="PANTHER" id="PTHR31635">
    <property type="entry name" value="REVERSE TRANSCRIPTASE DOMAIN-CONTAINING PROTEIN-RELATED"/>
    <property type="match status" value="1"/>
</dbReference>
<dbReference type="SUPFAM" id="SSF56672">
    <property type="entry name" value="DNA/RNA polymerases"/>
    <property type="match status" value="1"/>
</dbReference>
<dbReference type="OMA" id="CHASSCN"/>
<dbReference type="PANTHER" id="PTHR31635:SF196">
    <property type="entry name" value="REVERSE TRANSCRIPTASE DOMAIN-CONTAINING PROTEIN-RELATED"/>
    <property type="match status" value="1"/>
</dbReference>
<dbReference type="Proteomes" id="UP000694546">
    <property type="component" value="Chromosome 16"/>
</dbReference>
<dbReference type="CDD" id="cd01650">
    <property type="entry name" value="RT_nLTR_like"/>
    <property type="match status" value="1"/>
</dbReference>
<dbReference type="Gene3D" id="3.60.10.10">
    <property type="entry name" value="Endonuclease/exonuclease/phosphatase"/>
    <property type="match status" value="1"/>
</dbReference>
<dbReference type="InterPro" id="IPR036691">
    <property type="entry name" value="Endo/exonu/phosph_ase_sf"/>
</dbReference>
<dbReference type="GeneTree" id="ENSGT01150000286925"/>
<feature type="domain" description="Reverse transcriptase" evidence="1">
    <location>
        <begin position="508"/>
        <end position="788"/>
    </location>
</feature>
<evidence type="ECO:0000259" key="1">
    <source>
        <dbReference type="PROSITE" id="PS50878"/>
    </source>
</evidence>
<reference evidence="2" key="2">
    <citation type="submission" date="2025-09" db="UniProtKB">
        <authorList>
            <consortium name="Ensembl"/>
        </authorList>
    </citation>
    <scope>IDENTIFICATION</scope>
</reference>
<dbReference type="Ensembl" id="ENSGMOT00000048245.1">
    <property type="protein sequence ID" value="ENSGMOP00000061460.1"/>
    <property type="gene ID" value="ENSGMOG00000029311.1"/>
</dbReference>
<keyword evidence="3" id="KW-1185">Reference proteome</keyword>
<name>A0A8C5FU58_GADMO</name>
<dbReference type="PROSITE" id="PS50878">
    <property type="entry name" value="RT_POL"/>
    <property type="match status" value="1"/>
</dbReference>
<protein>
    <recommendedName>
        <fullName evidence="1">Reverse transcriptase domain-containing protein</fullName>
    </recommendedName>
</protein>
<dbReference type="CDD" id="cd09076">
    <property type="entry name" value="L1-EN"/>
    <property type="match status" value="1"/>
</dbReference>
<dbReference type="InterPro" id="IPR000477">
    <property type="entry name" value="RT_dom"/>
</dbReference>
<dbReference type="AlphaFoldDB" id="A0A8C5FU58"/>
<evidence type="ECO:0000313" key="3">
    <source>
        <dbReference type="Proteomes" id="UP000694546"/>
    </source>
</evidence>
<organism evidence="2 3">
    <name type="scientific">Gadus morhua</name>
    <name type="common">Atlantic cod</name>
    <dbReference type="NCBI Taxonomy" id="8049"/>
    <lineage>
        <taxon>Eukaryota</taxon>
        <taxon>Metazoa</taxon>
        <taxon>Chordata</taxon>
        <taxon>Craniata</taxon>
        <taxon>Vertebrata</taxon>
        <taxon>Euteleostomi</taxon>
        <taxon>Actinopterygii</taxon>
        <taxon>Neopterygii</taxon>
        <taxon>Teleostei</taxon>
        <taxon>Neoteleostei</taxon>
        <taxon>Acanthomorphata</taxon>
        <taxon>Zeiogadaria</taxon>
        <taxon>Gadariae</taxon>
        <taxon>Gadiformes</taxon>
        <taxon>Gadoidei</taxon>
        <taxon>Gadidae</taxon>
        <taxon>Gadus</taxon>
    </lineage>
</organism>
<dbReference type="InterPro" id="IPR005135">
    <property type="entry name" value="Endo/exonuclease/phosphatase"/>
</dbReference>
<dbReference type="GO" id="GO:0003824">
    <property type="term" value="F:catalytic activity"/>
    <property type="evidence" value="ECO:0007669"/>
    <property type="project" value="InterPro"/>
</dbReference>
<dbReference type="InterPro" id="IPR043502">
    <property type="entry name" value="DNA/RNA_pol_sf"/>
</dbReference>
<evidence type="ECO:0000313" key="2">
    <source>
        <dbReference type="Ensembl" id="ENSGMOP00000061460.1"/>
    </source>
</evidence>
<proteinExistence type="predicted"/>